<dbReference type="EMBL" id="SFCI01003076">
    <property type="protein sequence ID" value="TFY73274.1"/>
    <property type="molecule type" value="Genomic_DNA"/>
</dbReference>
<dbReference type="Proteomes" id="UP000298061">
    <property type="component" value="Unassembled WGS sequence"/>
</dbReference>
<evidence type="ECO:0000313" key="2">
    <source>
        <dbReference type="EMBL" id="TFY73274.1"/>
    </source>
</evidence>
<dbReference type="OrthoDB" id="2637363at2759"/>
<comment type="caution">
    <text evidence="2">The sequence shown here is derived from an EMBL/GenBank/DDBJ whole genome shotgun (WGS) entry which is preliminary data.</text>
</comment>
<name>A0A4Y9ZFR2_9AGAM</name>
<evidence type="ECO:0000256" key="1">
    <source>
        <dbReference type="SAM" id="MobiDB-lite"/>
    </source>
</evidence>
<proteinExistence type="predicted"/>
<reference evidence="2 3" key="1">
    <citation type="submission" date="2019-02" db="EMBL/GenBank/DDBJ databases">
        <title>Genome sequencing of the rare red list fungi Hericium alpestre (H. flagellum).</title>
        <authorList>
            <person name="Buettner E."/>
            <person name="Kellner H."/>
        </authorList>
    </citation>
    <scope>NUCLEOTIDE SEQUENCE [LARGE SCALE GENOMIC DNA]</scope>
    <source>
        <strain evidence="2 3">DSM 108284</strain>
    </source>
</reference>
<sequence>MLFNYSIDRDGWDEFWSEGLKNYKDETVFYELVTEMGQRHGTDGSGASHVNAGGVSGVAGHPIEVVG</sequence>
<dbReference type="AlphaFoldDB" id="A0A4Y9ZFR2"/>
<keyword evidence="3" id="KW-1185">Reference proteome</keyword>
<accession>A0A4Y9ZFR2</accession>
<feature type="region of interest" description="Disordered" evidence="1">
    <location>
        <begin position="40"/>
        <end position="67"/>
    </location>
</feature>
<evidence type="ECO:0000313" key="3">
    <source>
        <dbReference type="Proteomes" id="UP000298061"/>
    </source>
</evidence>
<protein>
    <submittedName>
        <fullName evidence="2">Uncharacterized protein</fullName>
    </submittedName>
</protein>
<gene>
    <name evidence="2" type="ORF">EWM64_g10738</name>
</gene>
<organism evidence="2 3">
    <name type="scientific">Hericium alpestre</name>
    <dbReference type="NCBI Taxonomy" id="135208"/>
    <lineage>
        <taxon>Eukaryota</taxon>
        <taxon>Fungi</taxon>
        <taxon>Dikarya</taxon>
        <taxon>Basidiomycota</taxon>
        <taxon>Agaricomycotina</taxon>
        <taxon>Agaricomycetes</taxon>
        <taxon>Russulales</taxon>
        <taxon>Hericiaceae</taxon>
        <taxon>Hericium</taxon>
    </lineage>
</organism>